<dbReference type="AlphaFoldDB" id="A0A9D8PNB8"/>
<dbReference type="PANTHER" id="PTHR46382">
    <property type="entry name" value="PHOSPHATIDATE CYTIDYLYLTRANSFERASE"/>
    <property type="match status" value="1"/>
</dbReference>
<dbReference type="Proteomes" id="UP000809273">
    <property type="component" value="Unassembled WGS sequence"/>
</dbReference>
<evidence type="ECO:0000256" key="14">
    <source>
        <dbReference type="ARBA" id="ARBA00023098"/>
    </source>
</evidence>
<keyword evidence="11 18" id="KW-0812">Transmembrane</keyword>
<comment type="similarity">
    <text evidence="5 18">Belongs to the CDS family.</text>
</comment>
<comment type="pathway">
    <text evidence="4">Lipid metabolism.</text>
</comment>
<evidence type="ECO:0000256" key="3">
    <source>
        <dbReference type="ARBA" id="ARBA00005119"/>
    </source>
</evidence>
<gene>
    <name evidence="20" type="ORF">JW984_00565</name>
</gene>
<feature type="transmembrane region" description="Helical" evidence="19">
    <location>
        <begin position="7"/>
        <end position="23"/>
    </location>
</feature>
<evidence type="ECO:0000256" key="16">
    <source>
        <dbReference type="ARBA" id="ARBA00023209"/>
    </source>
</evidence>
<proteinExistence type="inferred from homology"/>
<name>A0A9D8PNB8_9DELT</name>
<feature type="transmembrane region" description="Helical" evidence="19">
    <location>
        <begin position="133"/>
        <end position="154"/>
    </location>
</feature>
<evidence type="ECO:0000256" key="13">
    <source>
        <dbReference type="ARBA" id="ARBA00022989"/>
    </source>
</evidence>
<evidence type="ECO:0000256" key="12">
    <source>
        <dbReference type="ARBA" id="ARBA00022695"/>
    </source>
</evidence>
<evidence type="ECO:0000256" key="11">
    <source>
        <dbReference type="ARBA" id="ARBA00022692"/>
    </source>
</evidence>
<keyword evidence="12 18" id="KW-0548">Nucleotidyltransferase</keyword>
<dbReference type="GO" id="GO:0004605">
    <property type="term" value="F:phosphatidate cytidylyltransferase activity"/>
    <property type="evidence" value="ECO:0007669"/>
    <property type="project" value="UniProtKB-EC"/>
</dbReference>
<feature type="transmembrane region" description="Helical" evidence="19">
    <location>
        <begin position="200"/>
        <end position="221"/>
    </location>
</feature>
<comment type="subcellular location">
    <subcellularLocation>
        <location evidence="2">Cell membrane</location>
        <topology evidence="2">Multi-pass membrane protein</topology>
    </subcellularLocation>
</comment>
<sequence length="266" mass="29776">MLGKRLLTALVAIPIILSIIIYFKDIGIFFIVLIVIAVALYEFLSFLYPERLNIQIVVHILLGLLFPIAFFFEYPKFVVPTTAFVFISVMAFSLFRVTDPKRKAENLFIRIFGIFYIAFLLSFLIALSRIADGWKWTIMAIAINFCADAGGYIVGRLFGRHKLYEVISPKKTVEGTMGGILFSVGIAYAFKYILGLEILGYWDVLILGLGGGILAVLGDLVESLVKRGFKVKDAGGLLPGHGGFLDRIDSFVFSLPFIFYYVTSLY</sequence>
<feature type="transmembrane region" description="Helical" evidence="19">
    <location>
        <begin position="175"/>
        <end position="194"/>
    </location>
</feature>
<keyword evidence="9" id="KW-0444">Lipid biosynthesis</keyword>
<evidence type="ECO:0000256" key="18">
    <source>
        <dbReference type="RuleBase" id="RU003938"/>
    </source>
</evidence>
<dbReference type="GO" id="GO:0016024">
    <property type="term" value="P:CDP-diacylglycerol biosynthetic process"/>
    <property type="evidence" value="ECO:0007669"/>
    <property type="project" value="TreeGrafter"/>
</dbReference>
<evidence type="ECO:0000256" key="5">
    <source>
        <dbReference type="ARBA" id="ARBA00010185"/>
    </source>
</evidence>
<dbReference type="PANTHER" id="PTHR46382:SF1">
    <property type="entry name" value="PHOSPHATIDATE CYTIDYLYLTRANSFERASE"/>
    <property type="match status" value="1"/>
</dbReference>
<evidence type="ECO:0000256" key="8">
    <source>
        <dbReference type="ARBA" id="ARBA00022475"/>
    </source>
</evidence>
<feature type="transmembrane region" description="Helical" evidence="19">
    <location>
        <begin position="78"/>
        <end position="95"/>
    </location>
</feature>
<reference evidence="20" key="2">
    <citation type="submission" date="2021-01" db="EMBL/GenBank/DDBJ databases">
        <authorList>
            <person name="Hahn C.R."/>
            <person name="Youssef N.H."/>
            <person name="Elshahed M."/>
        </authorList>
    </citation>
    <scope>NUCLEOTIDE SEQUENCE</scope>
    <source>
        <strain evidence="20">Zod_Metabat.24</strain>
    </source>
</reference>
<evidence type="ECO:0000313" key="21">
    <source>
        <dbReference type="Proteomes" id="UP000809273"/>
    </source>
</evidence>
<evidence type="ECO:0000256" key="7">
    <source>
        <dbReference type="ARBA" id="ARBA00019373"/>
    </source>
</evidence>
<dbReference type="InterPro" id="IPR000374">
    <property type="entry name" value="PC_trans"/>
</dbReference>
<evidence type="ECO:0000256" key="17">
    <source>
        <dbReference type="ARBA" id="ARBA00023264"/>
    </source>
</evidence>
<comment type="catalytic activity">
    <reaction evidence="1 18">
        <text>a 1,2-diacyl-sn-glycero-3-phosphate + CTP + H(+) = a CDP-1,2-diacyl-sn-glycerol + diphosphate</text>
        <dbReference type="Rhea" id="RHEA:16229"/>
        <dbReference type="ChEBI" id="CHEBI:15378"/>
        <dbReference type="ChEBI" id="CHEBI:33019"/>
        <dbReference type="ChEBI" id="CHEBI:37563"/>
        <dbReference type="ChEBI" id="CHEBI:58332"/>
        <dbReference type="ChEBI" id="CHEBI:58608"/>
        <dbReference type="EC" id="2.7.7.41"/>
    </reaction>
</comment>
<dbReference type="GO" id="GO:0005886">
    <property type="term" value="C:plasma membrane"/>
    <property type="evidence" value="ECO:0007669"/>
    <property type="project" value="UniProtKB-SubCell"/>
</dbReference>
<keyword evidence="16" id="KW-0594">Phospholipid biosynthesis</keyword>
<keyword evidence="10 18" id="KW-0808">Transferase</keyword>
<evidence type="ECO:0000256" key="10">
    <source>
        <dbReference type="ARBA" id="ARBA00022679"/>
    </source>
</evidence>
<evidence type="ECO:0000256" key="9">
    <source>
        <dbReference type="ARBA" id="ARBA00022516"/>
    </source>
</evidence>
<reference evidence="20" key="1">
    <citation type="journal article" date="2021" name="Environ. Microbiol.">
        <title>Genomic characterization of three novel Desulfobacterota classes expand the metabolic and phylogenetic diversity of the phylum.</title>
        <authorList>
            <person name="Murphy C.L."/>
            <person name="Biggerstaff J."/>
            <person name="Eichhorn A."/>
            <person name="Ewing E."/>
            <person name="Shahan R."/>
            <person name="Soriano D."/>
            <person name="Stewart S."/>
            <person name="VanMol K."/>
            <person name="Walker R."/>
            <person name="Walters P."/>
            <person name="Elshahed M.S."/>
            <person name="Youssef N.H."/>
        </authorList>
    </citation>
    <scope>NUCLEOTIDE SEQUENCE</scope>
    <source>
        <strain evidence="20">Zod_Metabat.24</strain>
    </source>
</reference>
<dbReference type="Pfam" id="PF01148">
    <property type="entry name" value="CTP_transf_1"/>
    <property type="match status" value="1"/>
</dbReference>
<evidence type="ECO:0000313" key="20">
    <source>
        <dbReference type="EMBL" id="MBN1571670.1"/>
    </source>
</evidence>
<dbReference type="PROSITE" id="PS01315">
    <property type="entry name" value="CDS"/>
    <property type="match status" value="1"/>
</dbReference>
<feature type="transmembrane region" description="Helical" evidence="19">
    <location>
        <begin position="54"/>
        <end position="72"/>
    </location>
</feature>
<dbReference type="EC" id="2.7.7.41" evidence="6 18"/>
<dbReference type="EMBL" id="JAFGIX010000003">
    <property type="protein sequence ID" value="MBN1571670.1"/>
    <property type="molecule type" value="Genomic_DNA"/>
</dbReference>
<keyword evidence="17" id="KW-1208">Phospholipid metabolism</keyword>
<keyword evidence="14" id="KW-0443">Lipid metabolism</keyword>
<keyword evidence="13 19" id="KW-1133">Transmembrane helix</keyword>
<organism evidence="20 21">
    <name type="scientific">Candidatus Zymogenus saltonus</name>
    <dbReference type="NCBI Taxonomy" id="2844893"/>
    <lineage>
        <taxon>Bacteria</taxon>
        <taxon>Deltaproteobacteria</taxon>
        <taxon>Candidatus Zymogenia</taxon>
        <taxon>Candidatus Zymogeniales</taxon>
        <taxon>Candidatus Zymogenaceae</taxon>
        <taxon>Candidatus Zymogenus</taxon>
    </lineage>
</organism>
<evidence type="ECO:0000256" key="19">
    <source>
        <dbReference type="SAM" id="Phobius"/>
    </source>
</evidence>
<evidence type="ECO:0000256" key="1">
    <source>
        <dbReference type="ARBA" id="ARBA00001698"/>
    </source>
</evidence>
<feature type="transmembrane region" description="Helical" evidence="19">
    <location>
        <begin position="107"/>
        <end position="127"/>
    </location>
</feature>
<comment type="caution">
    <text evidence="20">The sequence shown here is derived from an EMBL/GenBank/DDBJ whole genome shotgun (WGS) entry which is preliminary data.</text>
</comment>
<protein>
    <recommendedName>
        <fullName evidence="7 18">Phosphatidate cytidylyltransferase</fullName>
        <ecNumber evidence="6 18">2.7.7.41</ecNumber>
    </recommendedName>
</protein>
<keyword evidence="8" id="KW-1003">Cell membrane</keyword>
<comment type="pathway">
    <text evidence="3 18">Phospholipid metabolism; CDP-diacylglycerol biosynthesis; CDP-diacylglycerol from sn-glycerol 3-phosphate: step 3/3.</text>
</comment>
<evidence type="ECO:0000256" key="15">
    <source>
        <dbReference type="ARBA" id="ARBA00023136"/>
    </source>
</evidence>
<evidence type="ECO:0000256" key="4">
    <source>
        <dbReference type="ARBA" id="ARBA00005189"/>
    </source>
</evidence>
<feature type="transmembrane region" description="Helical" evidence="19">
    <location>
        <begin position="29"/>
        <end position="47"/>
    </location>
</feature>
<evidence type="ECO:0000256" key="6">
    <source>
        <dbReference type="ARBA" id="ARBA00012487"/>
    </source>
</evidence>
<keyword evidence="15 19" id="KW-0472">Membrane</keyword>
<evidence type="ECO:0000256" key="2">
    <source>
        <dbReference type="ARBA" id="ARBA00004651"/>
    </source>
</evidence>
<accession>A0A9D8PNB8</accession>